<reference evidence="1" key="1">
    <citation type="submission" date="2022-07" db="EMBL/GenBank/DDBJ databases">
        <title>Phylogenomic reconstructions and comparative analyses of Kickxellomycotina fungi.</title>
        <authorList>
            <person name="Reynolds N.K."/>
            <person name="Stajich J.E."/>
            <person name="Barry K."/>
            <person name="Grigoriev I.V."/>
            <person name="Crous P."/>
            <person name="Smith M.E."/>
        </authorList>
    </citation>
    <scope>NUCLEOTIDE SEQUENCE</scope>
    <source>
        <strain evidence="1">NRRL 5244</strain>
    </source>
</reference>
<organism evidence="1 2">
    <name type="scientific">Linderina macrospora</name>
    <dbReference type="NCBI Taxonomy" id="4868"/>
    <lineage>
        <taxon>Eukaryota</taxon>
        <taxon>Fungi</taxon>
        <taxon>Fungi incertae sedis</taxon>
        <taxon>Zoopagomycota</taxon>
        <taxon>Kickxellomycotina</taxon>
        <taxon>Kickxellomycetes</taxon>
        <taxon>Kickxellales</taxon>
        <taxon>Kickxellaceae</taxon>
        <taxon>Linderina</taxon>
    </lineage>
</organism>
<gene>
    <name evidence="1" type="ORF">FBU59_002029</name>
</gene>
<evidence type="ECO:0000313" key="2">
    <source>
        <dbReference type="Proteomes" id="UP001150603"/>
    </source>
</evidence>
<evidence type="ECO:0000313" key="1">
    <source>
        <dbReference type="EMBL" id="KAJ1946436.1"/>
    </source>
</evidence>
<feature type="non-terminal residue" evidence="1">
    <location>
        <position position="200"/>
    </location>
</feature>
<proteinExistence type="predicted"/>
<comment type="caution">
    <text evidence="1">The sequence shown here is derived from an EMBL/GenBank/DDBJ whole genome shotgun (WGS) entry which is preliminary data.</text>
</comment>
<sequence>MVAQSKNKLLPTTQLAALLAQTMADPYQTPKTGPGFLEHARFGTASRLLTCLTNEQLVDALYVADDVDASLSFALIAPCNSKPEELMARSIVCQLRHKPVLAGKADTEMANVSRISFLDPEDLGLGMWTADQGSGEFRRLVEPDEIMRMVGKWSSFETEAIDNICRELASSVENQAYAFEHRKPSPDILQSTAIEWEQSI</sequence>
<keyword evidence="2" id="KW-1185">Reference proteome</keyword>
<dbReference type="Proteomes" id="UP001150603">
    <property type="component" value="Unassembled WGS sequence"/>
</dbReference>
<dbReference type="EMBL" id="JANBPW010001048">
    <property type="protein sequence ID" value="KAJ1946436.1"/>
    <property type="molecule type" value="Genomic_DNA"/>
</dbReference>
<protein>
    <submittedName>
        <fullName evidence="1">Uncharacterized protein</fullName>
    </submittedName>
</protein>
<accession>A0ACC1JCN5</accession>
<name>A0ACC1JCN5_9FUNG</name>